<sequence>MSDELTKSVKKSSNAVRVSHYKAEFQKVAVSTQTFEAHDANNDALQYAALQALFDFGQQIRTEPEILEEFVRAHELPWSKVTAKNPYNALIRLALPASTNKSWYSQCSTVLAYAHDRKINEPLSRWLEGGGVSGRYKEAVEHFARGTTGKAGRSKAFRLNAAREKLASAPLTEALSGIDLNGATPGFFRSLVYYDGTSTRLVHVRDTPDDAATETYLLDLVGPTDIKAHPLADKRLFRLYRAIDLIAGSCGAPGKDEERHILIWNEEQDDEAVTRLKLVSDAYTFTNAEMTLAQPLPELEAKGPLLLRYADAQAFRNDFQFDHEWCLGVQGSVVQLVSSASSPMQLQLIPLAERKSARALREGVKSTRRTKHFRLTVDKMQALTSSVQTMQKLFDKQNKDSLTPYPKPKRFQLAQDGNVVKLGVQEMPNIWSAFLELKKPGANFHPHRELSISETDRLCQALVPYGDDVTGYFGDSDVDDAALCIDHDFLDGDHFVYASPLVISVKMDRTLICDDLAIVSAPLLMSATPKSVGSPPFSKRHVPAKALSGLSPSVSEIVHPARNHAKIGKNRRTKTEFPVTPSVAGHAFGAFITSYLPDNSAHRVERKFDFEWQLEWWRRMTDIPVHVIASNWTDAELAESKELSLLGQHGGKITRVGQRILIENRLDCLKQLYASNFDWGIIMDDDAVLMQAENHNSSYRLFSEMAENGVTAYDGVDVFAPIYGRKVPFNKELNGSGNPYTANHVFKKNTDLKGSMIVVRNFVKEGREPLLPEPSFRCHGEDTYFVLKAVSLGYSTMTCWNMVLEELSGESTFAVGDDDRTAKMRDGHERLVSEFAHLGLRMKAGSHSLDKRDFERRCWGEKPKEIIVEKP</sequence>
<dbReference type="EMBL" id="JABFCY010000010">
    <property type="protein sequence ID" value="NNU61721.1"/>
    <property type="molecule type" value="Genomic_DNA"/>
</dbReference>
<organism evidence="1 2">
    <name type="scientific">Ochrobactrum soli</name>
    <dbReference type="NCBI Taxonomy" id="2448455"/>
    <lineage>
        <taxon>Bacteria</taxon>
        <taxon>Pseudomonadati</taxon>
        <taxon>Pseudomonadota</taxon>
        <taxon>Alphaproteobacteria</taxon>
        <taxon>Hyphomicrobiales</taxon>
        <taxon>Brucellaceae</taxon>
        <taxon>Brucella/Ochrobactrum group</taxon>
        <taxon>Ochrobactrum</taxon>
    </lineage>
</organism>
<protein>
    <submittedName>
        <fullName evidence="1">Uncharacterized protein</fullName>
    </submittedName>
</protein>
<proteinExistence type="predicted"/>
<dbReference type="AlphaFoldDB" id="A0A849KJC3"/>
<evidence type="ECO:0000313" key="2">
    <source>
        <dbReference type="Proteomes" id="UP000574931"/>
    </source>
</evidence>
<evidence type="ECO:0000313" key="1">
    <source>
        <dbReference type="EMBL" id="NNU61721.1"/>
    </source>
</evidence>
<accession>A0A849KJC3</accession>
<dbReference type="RefSeq" id="WP_171318494.1">
    <property type="nucleotide sequence ID" value="NZ_JABFCY010000010.1"/>
</dbReference>
<reference evidence="1 2" key="1">
    <citation type="submission" date="2020-05" db="EMBL/GenBank/DDBJ databases">
        <title>Draft Genome Sequence of Ochrobactrum soli Isolated from Stable Fly Gut.</title>
        <authorList>
            <person name="Pileggi M.T."/>
            <person name="Vazhakkala L.J."/>
            <person name="Wong C.N."/>
        </authorList>
    </citation>
    <scope>NUCLEOTIDE SEQUENCE [LARGE SCALE GENOMIC DNA]</scope>
    <source>
        <strain evidence="1 2">MTP-C0764</strain>
    </source>
</reference>
<gene>
    <name evidence="1" type="ORF">HKX02_15915</name>
</gene>
<comment type="caution">
    <text evidence="1">The sequence shown here is derived from an EMBL/GenBank/DDBJ whole genome shotgun (WGS) entry which is preliminary data.</text>
</comment>
<name>A0A849KJC3_9HYPH</name>
<keyword evidence="2" id="KW-1185">Reference proteome</keyword>
<dbReference type="Proteomes" id="UP000574931">
    <property type="component" value="Unassembled WGS sequence"/>
</dbReference>